<proteinExistence type="predicted"/>
<sequence>MGLSVKIEKEDGSVDEIKRQKFVVKNVLSLSQG</sequence>
<reference evidence="2" key="2">
    <citation type="submission" date="2011-06" db="EMBL/GenBank/DDBJ databases">
        <title>The complete genome of Flexistipes sinusarabici DSM 4947.</title>
        <authorList>
            <person name="Lucas S."/>
            <person name="Han J."/>
            <person name="Lapidus A."/>
            <person name="Bruce D."/>
            <person name="Goodwin L."/>
            <person name="Pitluck S."/>
            <person name="Peters L."/>
            <person name="Kyrpides N."/>
            <person name="Mavromatis K."/>
            <person name="Ivanova N."/>
            <person name="Mikhailova N."/>
            <person name="Chertkov O."/>
            <person name="Detter J.C."/>
            <person name="Tapia R."/>
            <person name="Han C."/>
            <person name="Land M."/>
            <person name="Hauser L."/>
            <person name="Markowitz V."/>
            <person name="Cheng J.-F."/>
            <person name="Hugenholtz P."/>
            <person name="Woyke T."/>
            <person name="Wu D."/>
            <person name="Spring S."/>
            <person name="Schroeder M."/>
            <person name="Brambilla E."/>
            <person name="Klenk H.-P."/>
            <person name="Eisen J.A."/>
        </authorList>
    </citation>
    <scope>NUCLEOTIDE SEQUENCE [LARGE SCALE GENOMIC DNA]</scope>
    <source>
        <strain evidence="2">DSM 4947 / MAS 10</strain>
    </source>
</reference>
<evidence type="ECO:0000313" key="2">
    <source>
        <dbReference type="Proteomes" id="UP000006621"/>
    </source>
</evidence>
<dbReference type="AlphaFoldDB" id="F8E4R3"/>
<protein>
    <submittedName>
        <fullName evidence="1">Uncharacterized protein</fullName>
    </submittedName>
</protein>
<gene>
    <name evidence="1" type="ordered locus">Flexsi_1992</name>
</gene>
<name>F8E4R3_FLESM</name>
<keyword evidence="2" id="KW-1185">Reference proteome</keyword>
<dbReference type="EMBL" id="CP002858">
    <property type="protein sequence ID" value="AEI15621.1"/>
    <property type="molecule type" value="Genomic_DNA"/>
</dbReference>
<organism evidence="1 2">
    <name type="scientific">Flexistipes sinusarabici (strain ATCC 49648 / DSM 4947 / MAS 10)</name>
    <dbReference type="NCBI Taxonomy" id="717231"/>
    <lineage>
        <taxon>Bacteria</taxon>
        <taxon>Pseudomonadati</taxon>
        <taxon>Deferribacterota</taxon>
        <taxon>Deferribacteres</taxon>
        <taxon>Deferribacterales</taxon>
        <taxon>Flexistipitaceae</taxon>
        <taxon>Flexistipes</taxon>
    </lineage>
</organism>
<dbReference type="STRING" id="717231.Flexsi_1992"/>
<dbReference type="KEGG" id="fsi:Flexsi_1992"/>
<dbReference type="HOGENOM" id="CLU_3381978_0_0_0"/>
<evidence type="ECO:0000313" key="1">
    <source>
        <dbReference type="EMBL" id="AEI15621.1"/>
    </source>
</evidence>
<accession>F8E4R3</accession>
<dbReference type="Proteomes" id="UP000006621">
    <property type="component" value="Chromosome"/>
</dbReference>
<reference evidence="1 2" key="1">
    <citation type="journal article" date="2011" name="Stand. Genomic Sci.">
        <title>Genome sequence of the moderately thermophilic halophile Flexistipes sinusarabici strain (MAS10).</title>
        <authorList>
            <person name="Lapidus A."/>
            <person name="Chertkov O."/>
            <person name="Nolan M."/>
            <person name="Lucas S."/>
            <person name="Hammon N."/>
            <person name="Deshpande S."/>
            <person name="Cheng J.F."/>
            <person name="Tapia R."/>
            <person name="Han C."/>
            <person name="Goodwin L."/>
            <person name="Pitluck S."/>
            <person name="Liolios K."/>
            <person name="Pagani I."/>
            <person name="Ivanova N."/>
            <person name="Huntemann M."/>
            <person name="Mavromatis K."/>
            <person name="Mikhailova N."/>
            <person name="Pati A."/>
            <person name="Chen A."/>
            <person name="Palaniappan K."/>
            <person name="Land M."/>
            <person name="Hauser L."/>
            <person name="Brambilla E.M."/>
            <person name="Rohde M."/>
            <person name="Abt B."/>
            <person name="Spring S."/>
            <person name="Goker M."/>
            <person name="Bristow J."/>
            <person name="Eisen J.A."/>
            <person name="Markowitz V."/>
            <person name="Hugenholtz P."/>
            <person name="Kyrpides N.C."/>
            <person name="Klenk H.P."/>
            <person name="Woyke T."/>
        </authorList>
    </citation>
    <scope>NUCLEOTIDE SEQUENCE [LARGE SCALE GENOMIC DNA]</scope>
    <source>
        <strain evidence="2">DSM 4947 / MAS 10</strain>
    </source>
</reference>